<evidence type="ECO:0000256" key="5">
    <source>
        <dbReference type="ARBA" id="ARBA00022985"/>
    </source>
</evidence>
<keyword evidence="4 8" id="KW-0812">Transmembrane</keyword>
<feature type="domain" description="Glycosyltransferase 2-like" evidence="9">
    <location>
        <begin position="11"/>
        <end position="174"/>
    </location>
</feature>
<keyword evidence="5" id="KW-0448">Lipopolysaccharide biosynthesis</keyword>
<keyword evidence="6 8" id="KW-1133">Transmembrane helix</keyword>
<name>A0ABY5HVT0_9SPIR</name>
<dbReference type="PANTHER" id="PTHR48090:SF3">
    <property type="entry name" value="UNDECAPRENYL-PHOSPHATE 4-DEOXY-4-FORMAMIDO-L-ARABINOSE TRANSFERASE"/>
    <property type="match status" value="1"/>
</dbReference>
<gene>
    <name evidence="10" type="ORF">E4N76_04345</name>
</gene>
<evidence type="ECO:0000256" key="1">
    <source>
        <dbReference type="ARBA" id="ARBA00022475"/>
    </source>
</evidence>
<evidence type="ECO:0000256" key="2">
    <source>
        <dbReference type="ARBA" id="ARBA00022676"/>
    </source>
</evidence>
<reference evidence="10" key="1">
    <citation type="submission" date="2019-04" db="EMBL/GenBank/DDBJ databases">
        <title>Whole genome sequencing of oral phylogroup 2 treponemes.</title>
        <authorList>
            <person name="Chan Y."/>
            <person name="Zeng H.H."/>
            <person name="Yu X.L."/>
            <person name="Leung W.K."/>
            <person name="Watt R.M."/>
        </authorList>
    </citation>
    <scope>NUCLEOTIDE SEQUENCE</scope>
    <source>
        <strain evidence="10">OMZ 847</strain>
    </source>
</reference>
<dbReference type="SUPFAM" id="SSF53448">
    <property type="entry name" value="Nucleotide-diphospho-sugar transferases"/>
    <property type="match status" value="1"/>
</dbReference>
<evidence type="ECO:0000313" key="10">
    <source>
        <dbReference type="EMBL" id="UTY28291.1"/>
    </source>
</evidence>
<organism evidence="10 11">
    <name type="scientific">Treponema putidum</name>
    <dbReference type="NCBI Taxonomy" id="221027"/>
    <lineage>
        <taxon>Bacteria</taxon>
        <taxon>Pseudomonadati</taxon>
        <taxon>Spirochaetota</taxon>
        <taxon>Spirochaetia</taxon>
        <taxon>Spirochaetales</taxon>
        <taxon>Treponemataceae</taxon>
        <taxon>Treponema</taxon>
    </lineage>
</organism>
<proteinExistence type="predicted"/>
<dbReference type="InterPro" id="IPR001173">
    <property type="entry name" value="Glyco_trans_2-like"/>
</dbReference>
<keyword evidence="2" id="KW-0328">Glycosyltransferase</keyword>
<evidence type="ECO:0000256" key="4">
    <source>
        <dbReference type="ARBA" id="ARBA00022692"/>
    </source>
</evidence>
<dbReference type="PANTHER" id="PTHR48090">
    <property type="entry name" value="UNDECAPRENYL-PHOSPHATE 4-DEOXY-4-FORMAMIDO-L-ARABINOSE TRANSFERASE-RELATED"/>
    <property type="match status" value="1"/>
</dbReference>
<feature type="transmembrane region" description="Helical" evidence="8">
    <location>
        <begin position="238"/>
        <end position="263"/>
    </location>
</feature>
<dbReference type="Proteomes" id="UP001059401">
    <property type="component" value="Chromosome"/>
</dbReference>
<dbReference type="InterPro" id="IPR050256">
    <property type="entry name" value="Glycosyltransferase_2"/>
</dbReference>
<feature type="transmembrane region" description="Helical" evidence="8">
    <location>
        <begin position="269"/>
        <end position="297"/>
    </location>
</feature>
<accession>A0ABY5HVT0</accession>
<dbReference type="RefSeq" id="WP_255806172.1">
    <property type="nucleotide sequence ID" value="NZ_CP038802.1"/>
</dbReference>
<keyword evidence="1" id="KW-1003">Cell membrane</keyword>
<evidence type="ECO:0000256" key="8">
    <source>
        <dbReference type="SAM" id="Phobius"/>
    </source>
</evidence>
<evidence type="ECO:0000259" key="9">
    <source>
        <dbReference type="Pfam" id="PF00535"/>
    </source>
</evidence>
<protein>
    <submittedName>
        <fullName evidence="10">Glycosyltransferase</fullName>
    </submittedName>
</protein>
<evidence type="ECO:0000256" key="3">
    <source>
        <dbReference type="ARBA" id="ARBA00022679"/>
    </source>
</evidence>
<evidence type="ECO:0000313" key="11">
    <source>
        <dbReference type="Proteomes" id="UP001059401"/>
    </source>
</evidence>
<keyword evidence="3" id="KW-0808">Transferase</keyword>
<evidence type="ECO:0000256" key="7">
    <source>
        <dbReference type="ARBA" id="ARBA00023136"/>
    </source>
</evidence>
<keyword evidence="11" id="KW-1185">Reference proteome</keyword>
<dbReference type="EMBL" id="CP038802">
    <property type="protein sequence ID" value="UTY28291.1"/>
    <property type="molecule type" value="Genomic_DNA"/>
</dbReference>
<evidence type="ECO:0000256" key="6">
    <source>
        <dbReference type="ARBA" id="ARBA00022989"/>
    </source>
</evidence>
<dbReference type="Pfam" id="PF00535">
    <property type="entry name" value="Glycos_transf_2"/>
    <property type="match status" value="1"/>
</dbReference>
<dbReference type="InterPro" id="IPR029044">
    <property type="entry name" value="Nucleotide-diphossugar_trans"/>
</dbReference>
<sequence>MNNKTNKKLISLIVPVYNEETNILPMYDACKKTMDAVPQYNWELIFISDGSRDQSFEYITKLAHCDTRVKGIDFSRNFGKEVALTAGIQNCSDDADAAIFMDADLQHPPELIPQFIEKWEAGADIVASIRKATKKKAFIKDMGSKIFYSIMNKNADSPLTQNATDFKLIDKKVIAVLQKFTEHNRMFRGLIDWLGFKTEYIEFIAPERIHGEATYSLLKLTRLAVNSMTSFSLFPLRVTGYFGILIFSISFILLCVMCIFKFILKSAMFSSISFVIVLNTLVLGIVLMALGLIALYIGQIRDEVVNRPLYVIRERVN</sequence>
<dbReference type="Gene3D" id="3.90.550.10">
    <property type="entry name" value="Spore Coat Polysaccharide Biosynthesis Protein SpsA, Chain A"/>
    <property type="match status" value="1"/>
</dbReference>
<keyword evidence="7 8" id="KW-0472">Membrane</keyword>
<dbReference type="CDD" id="cd04187">
    <property type="entry name" value="DPM1_like_bac"/>
    <property type="match status" value="1"/>
</dbReference>